<feature type="compositionally biased region" description="Polar residues" evidence="1">
    <location>
        <begin position="401"/>
        <end position="411"/>
    </location>
</feature>
<feature type="transmembrane region" description="Helical" evidence="2">
    <location>
        <begin position="75"/>
        <end position="93"/>
    </location>
</feature>
<organism evidence="4 5">
    <name type="scientific">Colletotrichum incanum</name>
    <name type="common">Soybean anthracnose fungus</name>
    <dbReference type="NCBI Taxonomy" id="1573173"/>
    <lineage>
        <taxon>Eukaryota</taxon>
        <taxon>Fungi</taxon>
        <taxon>Dikarya</taxon>
        <taxon>Ascomycota</taxon>
        <taxon>Pezizomycotina</taxon>
        <taxon>Sordariomycetes</taxon>
        <taxon>Hypocreomycetidae</taxon>
        <taxon>Glomerellales</taxon>
        <taxon>Glomerellaceae</taxon>
        <taxon>Colletotrichum</taxon>
        <taxon>Colletotrichum spaethianum species complex</taxon>
    </lineage>
</organism>
<protein>
    <submittedName>
        <fullName evidence="4">Duf821 domain-containing protein</fullName>
    </submittedName>
</protein>
<evidence type="ECO:0000313" key="4">
    <source>
        <dbReference type="EMBL" id="KZL83199.1"/>
    </source>
</evidence>
<name>A0A167CYU9_COLIC</name>
<sequence>MLHVQPSTDELGHPLDQSGELPFPDLPVTSLERISSDQVALVHSHHEHLISFHDSVACRSGPGRKMRQRQAARRLWPIIVASSLSLITYGLIFPQSRLGTQLTGRPFDYLLTQQSKAGSFLDAGDDFNNLHLTEEQCQVTFPGLTKEIDAAVSEGEFQLGLRDISVSLLGQVKDNRILILQAPRPVDMSDQWLQRQNAALHQLNRALVTSSTPLPDTFFNLYIQDTPVSRSWSHSRPAISPSPKHIFTIPHFSFWAWNQPFIRSISHAAAAITDIEASLPFDMKDRRAVWRGTTWFNNGASANPRSRQELLRITDDAKWADVQALEWVNNGENATNALMIEDFCRHKYIVHTEGVSYSGRLQFHQLCESVLLSPPMEWMQHTTHLIKPVYSSALLGQKSGTNAESVATTKSQSRHPSSRTRETWPVTVGPGEANAVFVNPDWSDLEATINWLEDHAEVARGIARRQRALFFERGYLSPAAEVCYWRALVRGWSQVVRIDDIIQKNSESTSFEEFVTKTEMVRKRH</sequence>
<dbReference type="SMART" id="SM00672">
    <property type="entry name" value="CAP10"/>
    <property type="match status" value="1"/>
</dbReference>
<dbReference type="InterPro" id="IPR051091">
    <property type="entry name" value="O-Glucosyltr/Glycosyltrsf_90"/>
</dbReference>
<dbReference type="AlphaFoldDB" id="A0A167CYU9"/>
<dbReference type="Proteomes" id="UP000076584">
    <property type="component" value="Unassembled WGS sequence"/>
</dbReference>
<dbReference type="PANTHER" id="PTHR12203:SF63">
    <property type="entry name" value="GLYCOSYL TRANSFERASE CAP10 DOMAIN-CONTAINING PROTEIN"/>
    <property type="match status" value="1"/>
</dbReference>
<evidence type="ECO:0000313" key="5">
    <source>
        <dbReference type="Proteomes" id="UP000076584"/>
    </source>
</evidence>
<keyword evidence="2" id="KW-0812">Transmembrane</keyword>
<gene>
    <name evidence="4" type="ORF">CI238_04563</name>
</gene>
<dbReference type="InterPro" id="IPR006598">
    <property type="entry name" value="CAP10"/>
</dbReference>
<proteinExistence type="predicted"/>
<evidence type="ECO:0000259" key="3">
    <source>
        <dbReference type="SMART" id="SM00672"/>
    </source>
</evidence>
<evidence type="ECO:0000256" key="1">
    <source>
        <dbReference type="SAM" id="MobiDB-lite"/>
    </source>
</evidence>
<dbReference type="Pfam" id="PF05686">
    <property type="entry name" value="Glyco_transf_90"/>
    <property type="match status" value="1"/>
</dbReference>
<accession>A0A167CYU9</accession>
<keyword evidence="5" id="KW-1185">Reference proteome</keyword>
<keyword evidence="2" id="KW-0472">Membrane</keyword>
<reference evidence="4 5" key="1">
    <citation type="submission" date="2015-06" db="EMBL/GenBank/DDBJ databases">
        <title>Survival trade-offs in plant roots during colonization by closely related pathogenic and mutualistic fungi.</title>
        <authorList>
            <person name="Hacquard S."/>
            <person name="Kracher B."/>
            <person name="Hiruma K."/>
            <person name="Weinman A."/>
            <person name="Muench P."/>
            <person name="Garrido Oter R."/>
            <person name="Ver Loren van Themaat E."/>
            <person name="Dallerey J.-F."/>
            <person name="Damm U."/>
            <person name="Henrissat B."/>
            <person name="Lespinet O."/>
            <person name="Thon M."/>
            <person name="Kemen E."/>
            <person name="McHardy A.C."/>
            <person name="Schulze-Lefert P."/>
            <person name="O'Connell R.J."/>
        </authorList>
    </citation>
    <scope>NUCLEOTIDE SEQUENCE [LARGE SCALE GENOMIC DNA]</scope>
    <source>
        <strain evidence="4 5">MAFF 238704</strain>
    </source>
</reference>
<comment type="caution">
    <text evidence="4">The sequence shown here is derived from an EMBL/GenBank/DDBJ whole genome shotgun (WGS) entry which is preliminary data.</text>
</comment>
<dbReference type="EMBL" id="LFIW01001200">
    <property type="protein sequence ID" value="KZL83199.1"/>
    <property type="molecule type" value="Genomic_DNA"/>
</dbReference>
<evidence type="ECO:0000256" key="2">
    <source>
        <dbReference type="SAM" id="Phobius"/>
    </source>
</evidence>
<feature type="domain" description="Glycosyl transferase CAP10" evidence="3">
    <location>
        <begin position="213"/>
        <end position="499"/>
    </location>
</feature>
<dbReference type="PANTHER" id="PTHR12203">
    <property type="entry name" value="KDEL LYS-ASP-GLU-LEU CONTAINING - RELATED"/>
    <property type="match status" value="1"/>
</dbReference>
<feature type="region of interest" description="Disordered" evidence="1">
    <location>
        <begin position="401"/>
        <end position="425"/>
    </location>
</feature>
<keyword evidence="2" id="KW-1133">Transmembrane helix</keyword>
<feature type="region of interest" description="Disordered" evidence="1">
    <location>
        <begin position="1"/>
        <end position="22"/>
    </location>
</feature>